<name>A0A3P3XU68_9SPIR</name>
<feature type="binding site" evidence="7">
    <location>
        <position position="46"/>
    </location>
    <ligand>
        <name>NADP(+)</name>
        <dbReference type="ChEBI" id="CHEBI:58349"/>
    </ligand>
</feature>
<dbReference type="GO" id="GO:0009423">
    <property type="term" value="P:chorismate biosynthetic process"/>
    <property type="evidence" value="ECO:0007669"/>
    <property type="project" value="UniProtKB-UniRule"/>
</dbReference>
<comment type="cofactor">
    <cofactor evidence="7">
        <name>FMNH2</name>
        <dbReference type="ChEBI" id="CHEBI:57618"/>
    </cofactor>
    <text evidence="7">Reduced FMN (FMNH(2)).</text>
</comment>
<feature type="binding site" evidence="7">
    <location>
        <begin position="270"/>
        <end position="274"/>
    </location>
    <ligand>
        <name>FMN</name>
        <dbReference type="ChEBI" id="CHEBI:58210"/>
    </ligand>
</feature>
<dbReference type="Gene3D" id="3.60.150.10">
    <property type="entry name" value="Chorismate synthase AroC"/>
    <property type="match status" value="2"/>
</dbReference>
<evidence type="ECO:0000256" key="7">
    <source>
        <dbReference type="HAMAP-Rule" id="MF_00300"/>
    </source>
</evidence>
<accession>A0A3P3XU68</accession>
<evidence type="ECO:0000256" key="6">
    <source>
        <dbReference type="ARBA" id="ARBA00023239"/>
    </source>
</evidence>
<dbReference type="UniPathway" id="UPA00053">
    <property type="reaction ID" value="UER00090"/>
</dbReference>
<feature type="binding site" evidence="7">
    <location>
        <begin position="123"/>
        <end position="125"/>
    </location>
    <ligand>
        <name>FMN</name>
        <dbReference type="ChEBI" id="CHEBI:58210"/>
    </ligand>
</feature>
<keyword evidence="4 7" id="KW-0028">Amino-acid biosynthesis</keyword>
<keyword evidence="7" id="KW-0521">NADP</keyword>
<feature type="binding site" evidence="7">
    <location>
        <position position="297"/>
    </location>
    <ligand>
        <name>FMN</name>
        <dbReference type="ChEBI" id="CHEBI:58210"/>
    </ligand>
</feature>
<sequence>MNTGGRIFRISLYGESHGPAVGVVIDGCPAGIPLSEEDFAVDLARRKSGAEGTTPRIESDRPAILSGVFRDHTSGAPIHIEFRNENTKSADYADFTRIPRPGHADFSAMTKFAGWQDPRGSGHFSGRITIGLVAAGVVAKKILNHFAPIVFETKLLEAGGSKNVPEAIRAAKKAGDSIGALVEIRVNGVLPGWGEPFFDAAESVIGHYLFAVPAVRGVEFGDGFAAAAMRGSAHNDPFVSQDGRTARNGAGGINGGITNGNEIVLHVAVKPTSSISVAQHTLDFSRDEMTDLEIQGRHDACIALRSAVVLEAATACALADLALTARAESPWESNIPWRKS</sequence>
<evidence type="ECO:0000313" key="8">
    <source>
        <dbReference type="EMBL" id="SLM19818.1"/>
    </source>
</evidence>
<dbReference type="GO" id="GO:0010181">
    <property type="term" value="F:FMN binding"/>
    <property type="evidence" value="ECO:0007669"/>
    <property type="project" value="TreeGrafter"/>
</dbReference>
<dbReference type="GO" id="GO:0004107">
    <property type="term" value="F:chorismate synthase activity"/>
    <property type="evidence" value="ECO:0007669"/>
    <property type="project" value="UniProtKB-UniRule"/>
</dbReference>
<dbReference type="PROSITE" id="PS00787">
    <property type="entry name" value="CHORISMATE_SYNTHASE_1"/>
    <property type="match status" value="1"/>
</dbReference>
<dbReference type="HAMAP" id="MF_00300">
    <property type="entry name" value="Chorismate_synth"/>
    <property type="match status" value="1"/>
</dbReference>
<dbReference type="CDD" id="cd07304">
    <property type="entry name" value="Chorismate_synthase"/>
    <property type="match status" value="1"/>
</dbReference>
<comment type="caution">
    <text evidence="7">Lacks conserved residue(s) required for the propagation of feature annotation.</text>
</comment>
<dbReference type="PIRSF" id="PIRSF001456">
    <property type="entry name" value="Chorismate_synth"/>
    <property type="match status" value="1"/>
</dbReference>
<dbReference type="InterPro" id="IPR000453">
    <property type="entry name" value="Chorismate_synth"/>
</dbReference>
<dbReference type="PANTHER" id="PTHR21085:SF0">
    <property type="entry name" value="CHORISMATE SYNTHASE"/>
    <property type="match status" value="1"/>
</dbReference>
<keyword evidence="5 7" id="KW-0057">Aromatic amino acid biosynthesis</keyword>
<evidence type="ECO:0000256" key="2">
    <source>
        <dbReference type="ARBA" id="ARBA00008014"/>
    </source>
</evidence>
<evidence type="ECO:0000256" key="5">
    <source>
        <dbReference type="ARBA" id="ARBA00023141"/>
    </source>
</evidence>
<dbReference type="GO" id="GO:0005829">
    <property type="term" value="C:cytosol"/>
    <property type="evidence" value="ECO:0007669"/>
    <property type="project" value="TreeGrafter"/>
</dbReference>
<comment type="similarity">
    <text evidence="2 7">Belongs to the chorismate synthase family.</text>
</comment>
<comment type="subunit">
    <text evidence="7">Homotetramer.</text>
</comment>
<evidence type="ECO:0000256" key="1">
    <source>
        <dbReference type="ARBA" id="ARBA00005044"/>
    </source>
</evidence>
<comment type="catalytic activity">
    <reaction evidence="7">
        <text>5-O-(1-carboxyvinyl)-3-phosphoshikimate = chorismate + phosphate</text>
        <dbReference type="Rhea" id="RHEA:21020"/>
        <dbReference type="ChEBI" id="CHEBI:29748"/>
        <dbReference type="ChEBI" id="CHEBI:43474"/>
        <dbReference type="ChEBI" id="CHEBI:57701"/>
        <dbReference type="EC" id="4.2.3.5"/>
    </reaction>
</comment>
<dbReference type="SUPFAM" id="SSF103263">
    <property type="entry name" value="Chorismate synthase, AroC"/>
    <property type="match status" value="1"/>
</dbReference>
<reference evidence="8" key="1">
    <citation type="submission" date="2017-02" db="EMBL/GenBank/DDBJ databases">
        <authorList>
            <person name="Regsiter A."/>
            <person name="William W."/>
        </authorList>
    </citation>
    <scope>NUCLEOTIDE SEQUENCE</scope>
    <source>
        <strain evidence="8">BdmA 4</strain>
    </source>
</reference>
<dbReference type="PANTHER" id="PTHR21085">
    <property type="entry name" value="CHORISMATE SYNTHASE"/>
    <property type="match status" value="1"/>
</dbReference>
<keyword evidence="6 7" id="KW-0456">Lyase</keyword>
<keyword evidence="7" id="KW-0288">FMN</keyword>
<gene>
    <name evidence="7 8" type="primary">aroC</name>
    <name evidence="8" type="ORF">SPIRO4BDMA_70242</name>
</gene>
<dbReference type="GO" id="GO:0009073">
    <property type="term" value="P:aromatic amino acid family biosynthetic process"/>
    <property type="evidence" value="ECO:0007669"/>
    <property type="project" value="UniProtKB-KW"/>
</dbReference>
<dbReference type="PROSITE" id="PS00788">
    <property type="entry name" value="CHORISMATE_SYNTHASE_2"/>
    <property type="match status" value="1"/>
</dbReference>
<dbReference type="EMBL" id="FWDO01000007">
    <property type="protein sequence ID" value="SLM19818.1"/>
    <property type="molecule type" value="Genomic_DNA"/>
</dbReference>
<comment type="function">
    <text evidence="7">Catalyzes the anti-1,4-elimination of the C-3 phosphate and the C-6 proR hydrogen from 5-enolpyruvylshikimate-3-phosphate (EPSP) to yield chorismate, which is the branch point compound that serves as the starting substrate for the three terminal pathways of aromatic amino acid biosynthesis. This reaction introduces a second double bond into the aromatic ring system.</text>
</comment>
<dbReference type="GO" id="GO:0008652">
    <property type="term" value="P:amino acid biosynthetic process"/>
    <property type="evidence" value="ECO:0007669"/>
    <property type="project" value="UniProtKB-KW"/>
</dbReference>
<evidence type="ECO:0000256" key="3">
    <source>
        <dbReference type="ARBA" id="ARBA00013036"/>
    </source>
</evidence>
<dbReference type="AlphaFoldDB" id="A0A3P3XU68"/>
<comment type="pathway">
    <text evidence="1 7">Metabolic intermediate biosynthesis; chorismate biosynthesis; chorismate from D-erythrose 4-phosphate and phosphoenolpyruvate: step 7/7.</text>
</comment>
<keyword evidence="7" id="KW-0285">Flavoprotein</keyword>
<dbReference type="InterPro" id="IPR020541">
    <property type="entry name" value="Chorismate_synthase_CS"/>
</dbReference>
<evidence type="ECO:0000256" key="4">
    <source>
        <dbReference type="ARBA" id="ARBA00022605"/>
    </source>
</evidence>
<feature type="binding site" evidence="7">
    <location>
        <position position="255"/>
    </location>
    <ligand>
        <name>FMN</name>
        <dbReference type="ChEBI" id="CHEBI:58210"/>
    </ligand>
</feature>
<keyword evidence="7" id="KW-0274">FAD</keyword>
<dbReference type="EC" id="4.2.3.5" evidence="3 7"/>
<dbReference type="Pfam" id="PF01264">
    <property type="entry name" value="Chorismate_synt"/>
    <property type="match status" value="1"/>
</dbReference>
<protein>
    <recommendedName>
        <fullName evidence="3 7">Chorismate synthase</fullName>
        <shortName evidence="7">CS</shortName>
        <ecNumber evidence="3 7">4.2.3.5</ecNumber>
    </recommendedName>
    <alternativeName>
        <fullName evidence="7">5-enolpyruvylshikimate-3-phosphate phospholyase</fullName>
    </alternativeName>
</protein>
<organism evidence="8">
    <name type="scientific">uncultured spirochete</name>
    <dbReference type="NCBI Taxonomy" id="156406"/>
    <lineage>
        <taxon>Bacteria</taxon>
        <taxon>Pseudomonadati</taxon>
        <taxon>Spirochaetota</taxon>
        <taxon>Spirochaetia</taxon>
        <taxon>Spirochaetales</taxon>
        <taxon>environmental samples</taxon>
    </lineage>
</organism>
<proteinExistence type="inferred from homology"/>
<dbReference type="InterPro" id="IPR035904">
    <property type="entry name" value="Chorismate_synth_AroC_sf"/>
</dbReference>